<dbReference type="Pfam" id="PF03929">
    <property type="entry name" value="PepSY_TM"/>
    <property type="match status" value="1"/>
</dbReference>
<dbReference type="Proteomes" id="UP001597525">
    <property type="component" value="Unassembled WGS sequence"/>
</dbReference>
<gene>
    <name evidence="3" type="ORF">ACFS7Y_07655</name>
</gene>
<comment type="caution">
    <text evidence="3">The sequence shown here is derived from an EMBL/GenBank/DDBJ whole genome shotgun (WGS) entry which is preliminary data.</text>
</comment>
<reference evidence="4" key="1">
    <citation type="journal article" date="2019" name="Int. J. Syst. Evol. Microbiol.">
        <title>The Global Catalogue of Microorganisms (GCM) 10K type strain sequencing project: providing services to taxonomists for standard genome sequencing and annotation.</title>
        <authorList>
            <consortium name="The Broad Institute Genomics Platform"/>
            <consortium name="The Broad Institute Genome Sequencing Center for Infectious Disease"/>
            <person name="Wu L."/>
            <person name="Ma J."/>
        </authorList>
    </citation>
    <scope>NUCLEOTIDE SEQUENCE [LARGE SCALE GENOMIC DNA]</scope>
    <source>
        <strain evidence="4">KCTC 22814</strain>
    </source>
</reference>
<evidence type="ECO:0000313" key="3">
    <source>
        <dbReference type="EMBL" id="MFD2967257.1"/>
    </source>
</evidence>
<evidence type="ECO:0000256" key="2">
    <source>
        <dbReference type="SAM" id="Phobius"/>
    </source>
</evidence>
<keyword evidence="4" id="KW-1185">Reference proteome</keyword>
<proteinExistence type="predicted"/>
<feature type="region of interest" description="Disordered" evidence="1">
    <location>
        <begin position="373"/>
        <end position="396"/>
    </location>
</feature>
<keyword evidence="2" id="KW-0472">Membrane</keyword>
<organism evidence="3 4">
    <name type="scientific">Sphingobacterium bambusae</name>
    <dbReference type="NCBI Taxonomy" id="662858"/>
    <lineage>
        <taxon>Bacteria</taxon>
        <taxon>Pseudomonadati</taxon>
        <taxon>Bacteroidota</taxon>
        <taxon>Sphingobacteriia</taxon>
        <taxon>Sphingobacteriales</taxon>
        <taxon>Sphingobacteriaceae</taxon>
        <taxon>Sphingobacterium</taxon>
    </lineage>
</organism>
<keyword evidence="2" id="KW-0812">Transmembrane</keyword>
<dbReference type="PANTHER" id="PTHR34219:SF3">
    <property type="entry name" value="BLL7967 PROTEIN"/>
    <property type="match status" value="1"/>
</dbReference>
<dbReference type="EMBL" id="JBHUPB010000005">
    <property type="protein sequence ID" value="MFD2967257.1"/>
    <property type="molecule type" value="Genomic_DNA"/>
</dbReference>
<evidence type="ECO:0000256" key="1">
    <source>
        <dbReference type="SAM" id="MobiDB-lite"/>
    </source>
</evidence>
<feature type="transmembrane region" description="Helical" evidence="2">
    <location>
        <begin position="144"/>
        <end position="166"/>
    </location>
</feature>
<dbReference type="RefSeq" id="WP_320185054.1">
    <property type="nucleotide sequence ID" value="NZ_CP138332.1"/>
</dbReference>
<dbReference type="InterPro" id="IPR005625">
    <property type="entry name" value="PepSY-ass_TM"/>
</dbReference>
<feature type="transmembrane region" description="Helical" evidence="2">
    <location>
        <begin position="187"/>
        <end position="215"/>
    </location>
</feature>
<feature type="transmembrane region" description="Helical" evidence="2">
    <location>
        <begin position="343"/>
        <end position="364"/>
    </location>
</feature>
<evidence type="ECO:0000313" key="4">
    <source>
        <dbReference type="Proteomes" id="UP001597525"/>
    </source>
</evidence>
<feature type="transmembrane region" description="Helical" evidence="2">
    <location>
        <begin position="12"/>
        <end position="35"/>
    </location>
</feature>
<name>A0ABW6BDA0_9SPHI</name>
<dbReference type="PANTHER" id="PTHR34219">
    <property type="entry name" value="IRON-REGULATED INNER MEMBRANE PROTEIN-RELATED"/>
    <property type="match status" value="1"/>
</dbReference>
<sequence>MKVFKKIYTWLHLWLGIVVGLVFAIASITGATLIFEDELYPLVYPEIYAGKVDPRPAKRLPLDSLYQRASTYHAGQPLYGLSIKQSVDGSAYIFRTEGERLERSLLRLDPETGALLGRLDGSRNFFYLMEELHRKLFAGNVGKAITGAACLAYLLILISGLLLWWPKNKKMLRTRLKIKWDAKAKRLNWDAHAVGGFYTLPILLLICLTGLVWSYKWYNQGLFYLFDGAPQQKVLAKFELPELTTDGLTWPIQHAFEQAQHRLPYPGDIEISLPDGKDENAIEISRENELAAIPNVVDRLFFDSRSGDFLKAEPYEEQTRGMKVRRFILPLHTGSFAGLTTKIIYFIAMLVAASLPFTGLFIYLGRKKKKTKKTAGSTDGASVVGNYRPKGRLRSV</sequence>
<protein>
    <submittedName>
        <fullName evidence="3">PepSY-associated TM helix domain-containing protein</fullName>
    </submittedName>
</protein>
<keyword evidence="2" id="KW-1133">Transmembrane helix</keyword>
<accession>A0ABW6BDA0</accession>